<keyword evidence="1" id="KW-0472">Membrane</keyword>
<evidence type="ECO:0000256" key="1">
    <source>
        <dbReference type="SAM" id="Phobius"/>
    </source>
</evidence>
<feature type="transmembrane region" description="Helical" evidence="1">
    <location>
        <begin position="232"/>
        <end position="252"/>
    </location>
</feature>
<dbReference type="WBParaSite" id="ALUE_0000658501-mRNA-1">
    <property type="protein sequence ID" value="ALUE_0000658501-mRNA-1"/>
    <property type="gene ID" value="ALUE_0000658501"/>
</dbReference>
<accession>A0A0M3HUS2</accession>
<reference evidence="3" key="1">
    <citation type="submission" date="2017-02" db="UniProtKB">
        <authorList>
            <consortium name="WormBaseParasite"/>
        </authorList>
    </citation>
    <scope>IDENTIFICATION</scope>
</reference>
<keyword evidence="1" id="KW-0812">Transmembrane</keyword>
<protein>
    <submittedName>
        <fullName evidence="3">G_PROTEIN_RECEP_F1_2 domain-containing protein</fullName>
    </submittedName>
</protein>
<keyword evidence="1" id="KW-1133">Transmembrane helix</keyword>
<feature type="transmembrane region" description="Helical" evidence="1">
    <location>
        <begin position="148"/>
        <end position="167"/>
    </location>
</feature>
<proteinExistence type="predicted"/>
<sequence>MGYISAARVLNHLRRHTSLIAKCSPTEMRAMLLRSKLSMLWTSPSLATFLLINMLLICILVPIICVQIAHIALNEHDQYEFKGYNLIVLLTFVIVDLCLYAMLKYIICCSELFEGCSPFSRMLISSPHDHLIRYTEMSSAGDPLSRDVFVVLTIALLTTASFLPMFYGEYHFIKSIGSATFSDRGKCDGDIEYCQRISRQRRAPALLFLVIKLTLFALFAVELSVFNISGDGILSSDLPIIVSAGNVLFVYFSHMKTITKYNVESVKRYTVIVRSFRCLDGSQCLSAFKPHRVSAVVGSDCSCATLTHTHDDEVLEEIDLYSEEELPAWIRSRLRLRVFTVLPC</sequence>
<name>A0A0M3HUS2_ASCLU</name>
<feature type="transmembrane region" description="Helical" evidence="1">
    <location>
        <begin position="84"/>
        <end position="103"/>
    </location>
</feature>
<keyword evidence="2" id="KW-1185">Reference proteome</keyword>
<evidence type="ECO:0000313" key="3">
    <source>
        <dbReference type="WBParaSite" id="ALUE_0000658501-mRNA-1"/>
    </source>
</evidence>
<feature type="transmembrane region" description="Helical" evidence="1">
    <location>
        <begin position="205"/>
        <end position="226"/>
    </location>
</feature>
<feature type="transmembrane region" description="Helical" evidence="1">
    <location>
        <begin position="46"/>
        <end position="72"/>
    </location>
</feature>
<dbReference type="AlphaFoldDB" id="A0A0M3HUS2"/>
<evidence type="ECO:0000313" key="2">
    <source>
        <dbReference type="Proteomes" id="UP000036681"/>
    </source>
</evidence>
<organism evidence="2 3">
    <name type="scientific">Ascaris lumbricoides</name>
    <name type="common">Giant roundworm</name>
    <dbReference type="NCBI Taxonomy" id="6252"/>
    <lineage>
        <taxon>Eukaryota</taxon>
        <taxon>Metazoa</taxon>
        <taxon>Ecdysozoa</taxon>
        <taxon>Nematoda</taxon>
        <taxon>Chromadorea</taxon>
        <taxon>Rhabditida</taxon>
        <taxon>Spirurina</taxon>
        <taxon>Ascaridomorpha</taxon>
        <taxon>Ascaridoidea</taxon>
        <taxon>Ascarididae</taxon>
        <taxon>Ascaris</taxon>
    </lineage>
</organism>
<dbReference type="Proteomes" id="UP000036681">
    <property type="component" value="Unplaced"/>
</dbReference>